<evidence type="ECO:0000313" key="1">
    <source>
        <dbReference type="EMBL" id="PIT95498.1"/>
    </source>
</evidence>
<name>A0A2M6WRR8_9BACT</name>
<evidence type="ECO:0000313" key="2">
    <source>
        <dbReference type="Proteomes" id="UP000228964"/>
    </source>
</evidence>
<dbReference type="AlphaFoldDB" id="A0A2M6WRR8"/>
<dbReference type="Proteomes" id="UP000228964">
    <property type="component" value="Unassembled WGS sequence"/>
</dbReference>
<organism evidence="1 2">
    <name type="scientific">Candidatus Falkowbacteria bacterium CG10_big_fil_rev_8_21_14_0_10_38_22</name>
    <dbReference type="NCBI Taxonomy" id="1974564"/>
    <lineage>
        <taxon>Bacteria</taxon>
        <taxon>Candidatus Falkowiibacteriota</taxon>
    </lineage>
</organism>
<protein>
    <submittedName>
        <fullName evidence="1">Uncharacterized protein</fullName>
    </submittedName>
</protein>
<comment type="caution">
    <text evidence="1">The sequence shown here is derived from an EMBL/GenBank/DDBJ whole genome shotgun (WGS) entry which is preliminary data.</text>
</comment>
<sequence>MSYENKFMAGIIYKSNIEKRLVGDKLNKVGNIRIYDDKGGAKTYHGVELKKFISKLGGKTGTRIEKDLREKYRVSGYQLDKRHKLMELIKGGEGVKGLTPKQTEQREKRNIRASKASAILANKYEQGMQKSTDRSVMGRRGSRYTKGREILGEVGKKIKGTTARGFAGTSQGQGPVTSIAEKIEAKNPGKTLPPNINKLGGQPPIIKLAA</sequence>
<gene>
    <name evidence="1" type="ORF">COT96_00940</name>
</gene>
<proteinExistence type="predicted"/>
<accession>A0A2M6WRR8</accession>
<reference evidence="2" key="1">
    <citation type="submission" date="2017-09" db="EMBL/GenBank/DDBJ databases">
        <title>Depth-based differentiation of microbial function through sediment-hosted aquifers and enrichment of novel symbionts in the deep terrestrial subsurface.</title>
        <authorList>
            <person name="Probst A.J."/>
            <person name="Ladd B."/>
            <person name="Jarett J.K."/>
            <person name="Geller-Mcgrath D.E."/>
            <person name="Sieber C.M.K."/>
            <person name="Emerson J.B."/>
            <person name="Anantharaman K."/>
            <person name="Thomas B.C."/>
            <person name="Malmstrom R."/>
            <person name="Stieglmeier M."/>
            <person name="Klingl A."/>
            <person name="Woyke T."/>
            <person name="Ryan C.M."/>
            <person name="Banfield J.F."/>
        </authorList>
    </citation>
    <scope>NUCLEOTIDE SEQUENCE [LARGE SCALE GENOMIC DNA]</scope>
</reference>
<dbReference type="EMBL" id="PFAO01000021">
    <property type="protein sequence ID" value="PIT95498.1"/>
    <property type="molecule type" value="Genomic_DNA"/>
</dbReference>